<dbReference type="RefSeq" id="WP_184967101.1">
    <property type="nucleotide sequence ID" value="NZ_JACHIN010000008.1"/>
</dbReference>
<gene>
    <name evidence="1" type="ORF">HNR40_006027</name>
</gene>
<organism evidence="1 2">
    <name type="scientific">Nonomuraea endophytica</name>
    <dbReference type="NCBI Taxonomy" id="714136"/>
    <lineage>
        <taxon>Bacteria</taxon>
        <taxon>Bacillati</taxon>
        <taxon>Actinomycetota</taxon>
        <taxon>Actinomycetes</taxon>
        <taxon>Streptosporangiales</taxon>
        <taxon>Streptosporangiaceae</taxon>
        <taxon>Nonomuraea</taxon>
    </lineage>
</organism>
<evidence type="ECO:0000313" key="1">
    <source>
        <dbReference type="EMBL" id="MBB5080540.1"/>
    </source>
</evidence>
<reference evidence="1 2" key="1">
    <citation type="submission" date="2020-08" db="EMBL/GenBank/DDBJ databases">
        <title>Genomic Encyclopedia of Type Strains, Phase IV (KMG-IV): sequencing the most valuable type-strain genomes for metagenomic binning, comparative biology and taxonomic classification.</title>
        <authorList>
            <person name="Goeker M."/>
        </authorList>
    </citation>
    <scope>NUCLEOTIDE SEQUENCE [LARGE SCALE GENOMIC DNA]</scope>
    <source>
        <strain evidence="1 2">DSM 45385</strain>
    </source>
</reference>
<sequence length="178" mass="19577">MPERARSLAEGYVYLDLAVPEGGETSEPVAGEDAWTLRLGTIEVEVSYEGERAARRHEMRFGPGISRLVDAGQWVVVAGVYAHRALAEDLEFAADPTAGDDAYESVVAGWELAADAVAEALRFVPAGADRVPADAFWTHTGRAVHRENPERFTRQALEADLAHYRQNLDDFQRLHDTG</sequence>
<keyword evidence="2" id="KW-1185">Reference proteome</keyword>
<dbReference type="AlphaFoldDB" id="A0A7W8A886"/>
<dbReference type="Proteomes" id="UP000568380">
    <property type="component" value="Unassembled WGS sequence"/>
</dbReference>
<protein>
    <submittedName>
        <fullName evidence="1">Uncharacterized protein</fullName>
    </submittedName>
</protein>
<evidence type="ECO:0000313" key="2">
    <source>
        <dbReference type="Proteomes" id="UP000568380"/>
    </source>
</evidence>
<accession>A0A7W8A886</accession>
<name>A0A7W8A886_9ACTN</name>
<comment type="caution">
    <text evidence="1">The sequence shown here is derived from an EMBL/GenBank/DDBJ whole genome shotgun (WGS) entry which is preliminary data.</text>
</comment>
<proteinExistence type="predicted"/>
<dbReference type="EMBL" id="JACHIN010000008">
    <property type="protein sequence ID" value="MBB5080540.1"/>
    <property type="molecule type" value="Genomic_DNA"/>
</dbReference>